<dbReference type="PROSITE" id="PS50113">
    <property type="entry name" value="PAC"/>
    <property type="match status" value="2"/>
</dbReference>
<feature type="domain" description="PAS" evidence="9">
    <location>
        <begin position="133"/>
        <end position="178"/>
    </location>
</feature>
<dbReference type="InterPro" id="IPR036890">
    <property type="entry name" value="HATPase_C_sf"/>
</dbReference>
<gene>
    <name evidence="11" type="ORF">SAMN05192576_1555</name>
</gene>
<dbReference type="PANTHER" id="PTHR43711:SF1">
    <property type="entry name" value="HISTIDINE KINASE 1"/>
    <property type="match status" value="1"/>
</dbReference>
<dbReference type="SMART" id="SM00388">
    <property type="entry name" value="HisKA"/>
    <property type="match status" value="1"/>
</dbReference>
<keyword evidence="7" id="KW-0902">Two-component regulatory system</keyword>
<dbReference type="EMBL" id="FNIC01000002">
    <property type="protein sequence ID" value="SDN14587.1"/>
    <property type="molecule type" value="Genomic_DNA"/>
</dbReference>
<dbReference type="InterPro" id="IPR003661">
    <property type="entry name" value="HisK_dim/P_dom"/>
</dbReference>
<evidence type="ECO:0000256" key="3">
    <source>
        <dbReference type="ARBA" id="ARBA00012438"/>
    </source>
</evidence>
<dbReference type="AlphaFoldDB" id="A0A1G9Z073"/>
<accession>A0A1G9Z073</accession>
<organism evidence="11 12">
    <name type="scientific">Nocardioides szechwanensis</name>
    <dbReference type="NCBI Taxonomy" id="1005944"/>
    <lineage>
        <taxon>Bacteria</taxon>
        <taxon>Bacillati</taxon>
        <taxon>Actinomycetota</taxon>
        <taxon>Actinomycetes</taxon>
        <taxon>Propionibacteriales</taxon>
        <taxon>Nocardioidaceae</taxon>
        <taxon>Nocardioides</taxon>
    </lineage>
</organism>
<proteinExistence type="predicted"/>
<keyword evidence="6" id="KW-0418">Kinase</keyword>
<dbReference type="PROSITE" id="PS50112">
    <property type="entry name" value="PAS"/>
    <property type="match status" value="2"/>
</dbReference>
<evidence type="ECO:0000256" key="7">
    <source>
        <dbReference type="ARBA" id="ARBA00023012"/>
    </source>
</evidence>
<feature type="domain" description="Histidine kinase" evidence="8">
    <location>
        <begin position="291"/>
        <end position="510"/>
    </location>
</feature>
<reference evidence="11 12" key="1">
    <citation type="submission" date="2016-10" db="EMBL/GenBank/DDBJ databases">
        <authorList>
            <person name="de Groot N.N."/>
        </authorList>
    </citation>
    <scope>NUCLEOTIDE SEQUENCE [LARGE SCALE GENOMIC DNA]</scope>
    <source>
        <strain evidence="11 12">CGMCC 1.11147</strain>
    </source>
</reference>
<dbReference type="InterPro" id="IPR036097">
    <property type="entry name" value="HisK_dim/P_sf"/>
</dbReference>
<evidence type="ECO:0000313" key="11">
    <source>
        <dbReference type="EMBL" id="SDN14587.1"/>
    </source>
</evidence>
<evidence type="ECO:0000256" key="1">
    <source>
        <dbReference type="ARBA" id="ARBA00000085"/>
    </source>
</evidence>
<dbReference type="PROSITE" id="PS50109">
    <property type="entry name" value="HIS_KIN"/>
    <property type="match status" value="1"/>
</dbReference>
<dbReference type="PRINTS" id="PR00344">
    <property type="entry name" value="BCTRLSENSOR"/>
</dbReference>
<dbReference type="SUPFAM" id="SSF55785">
    <property type="entry name" value="PYP-like sensor domain (PAS domain)"/>
    <property type="match status" value="2"/>
</dbReference>
<feature type="domain" description="PAC" evidence="10">
    <location>
        <begin position="207"/>
        <end position="259"/>
    </location>
</feature>
<dbReference type="Gene3D" id="3.30.450.20">
    <property type="entry name" value="PAS domain"/>
    <property type="match status" value="2"/>
</dbReference>
<keyword evidence="5" id="KW-0808">Transferase</keyword>
<keyword evidence="4" id="KW-0597">Phosphoprotein</keyword>
<dbReference type="InterPro" id="IPR000014">
    <property type="entry name" value="PAS"/>
</dbReference>
<dbReference type="Proteomes" id="UP000199004">
    <property type="component" value="Unassembled WGS sequence"/>
</dbReference>
<dbReference type="Gene3D" id="3.30.565.10">
    <property type="entry name" value="Histidine kinase-like ATPase, C-terminal domain"/>
    <property type="match status" value="1"/>
</dbReference>
<evidence type="ECO:0000259" key="10">
    <source>
        <dbReference type="PROSITE" id="PS50113"/>
    </source>
</evidence>
<dbReference type="SUPFAM" id="SSF55874">
    <property type="entry name" value="ATPase domain of HSP90 chaperone/DNA topoisomerase II/histidine kinase"/>
    <property type="match status" value="1"/>
</dbReference>
<dbReference type="Pfam" id="PF00989">
    <property type="entry name" value="PAS"/>
    <property type="match status" value="2"/>
</dbReference>
<dbReference type="GO" id="GO:0006355">
    <property type="term" value="P:regulation of DNA-templated transcription"/>
    <property type="evidence" value="ECO:0007669"/>
    <property type="project" value="InterPro"/>
</dbReference>
<feature type="domain" description="PAS" evidence="9">
    <location>
        <begin position="18"/>
        <end position="82"/>
    </location>
</feature>
<dbReference type="SMART" id="SM00387">
    <property type="entry name" value="HATPase_c"/>
    <property type="match status" value="1"/>
</dbReference>
<evidence type="ECO:0000256" key="6">
    <source>
        <dbReference type="ARBA" id="ARBA00022777"/>
    </source>
</evidence>
<dbReference type="InterPro" id="IPR001610">
    <property type="entry name" value="PAC"/>
</dbReference>
<dbReference type="InterPro" id="IPR013767">
    <property type="entry name" value="PAS_fold"/>
</dbReference>
<dbReference type="CDD" id="cd00130">
    <property type="entry name" value="PAS"/>
    <property type="match status" value="2"/>
</dbReference>
<dbReference type="CDD" id="cd00082">
    <property type="entry name" value="HisKA"/>
    <property type="match status" value="1"/>
</dbReference>
<dbReference type="SMART" id="SM00086">
    <property type="entry name" value="PAC"/>
    <property type="match status" value="2"/>
</dbReference>
<evidence type="ECO:0000259" key="8">
    <source>
        <dbReference type="PROSITE" id="PS50109"/>
    </source>
</evidence>
<sequence>MVSADPSNFDTVRFQAALLDSVGEAVIATDVSGIVIYWNRAAERLYGWTAQEAVGQPIFELTPAPQSEEEATAVFAELTAGRNWSGEFVVCHRDGRAFPVHVTDTPVLDADGTLEAIIGISTDITERKRAEQAVHHLSAIVESSNDAIISESLDGTIVSWNSGAERLFGYAAAEVAGQHIHILAHSHATEEEITDLYRRVALGELVQGLETVRRHKDGSLVDVSLTLSPVYDDTGSMSGFSAILRDDSARKKAERALKRQADLLVSRLAKEAEASERLRELDRIKDDLVATVSHELRTPLTSILGYGELLTGEEAGALTAQQRQWAEAIDRNGDRLLALVDNLLTVSTIDAGKLTFDSSPVDLRDVISSARRALQLRIDERHLTTRFHLPTIPIIVQGDAGQLEQVVFNLVGNALKFTEDGGTVECALDIEGAQARLTVSDDGIGIPENEQRGLFTRFFRSTTATDRAIPGTGLGLSIASSIVRSHGGDISVVSAPGRGTRVRVGLPTVGPHVARR</sequence>
<dbReference type="SMART" id="SM00091">
    <property type="entry name" value="PAS"/>
    <property type="match status" value="2"/>
</dbReference>
<dbReference type="InterPro" id="IPR050736">
    <property type="entry name" value="Sensor_HK_Regulatory"/>
</dbReference>
<dbReference type="PANTHER" id="PTHR43711">
    <property type="entry name" value="TWO-COMPONENT HISTIDINE KINASE"/>
    <property type="match status" value="1"/>
</dbReference>
<dbReference type="InterPro" id="IPR003594">
    <property type="entry name" value="HATPase_dom"/>
</dbReference>
<dbReference type="SUPFAM" id="SSF47384">
    <property type="entry name" value="Homodimeric domain of signal transducing histidine kinase"/>
    <property type="match status" value="1"/>
</dbReference>
<evidence type="ECO:0000256" key="5">
    <source>
        <dbReference type="ARBA" id="ARBA00022679"/>
    </source>
</evidence>
<protein>
    <recommendedName>
        <fullName evidence="3">histidine kinase</fullName>
        <ecNumber evidence="3">2.7.13.3</ecNumber>
    </recommendedName>
</protein>
<dbReference type="GO" id="GO:0005886">
    <property type="term" value="C:plasma membrane"/>
    <property type="evidence" value="ECO:0007669"/>
    <property type="project" value="UniProtKB-SubCell"/>
</dbReference>
<feature type="domain" description="PAC" evidence="10">
    <location>
        <begin position="84"/>
        <end position="136"/>
    </location>
</feature>
<dbReference type="Pfam" id="PF02518">
    <property type="entry name" value="HATPase_c"/>
    <property type="match status" value="1"/>
</dbReference>
<dbReference type="InterPro" id="IPR035965">
    <property type="entry name" value="PAS-like_dom_sf"/>
</dbReference>
<comment type="subcellular location">
    <subcellularLocation>
        <location evidence="2">Cell membrane</location>
    </subcellularLocation>
</comment>
<dbReference type="NCBIfam" id="TIGR00229">
    <property type="entry name" value="sensory_box"/>
    <property type="match status" value="2"/>
</dbReference>
<dbReference type="STRING" id="1005944.SAMN05192576_1555"/>
<dbReference type="Pfam" id="PF00512">
    <property type="entry name" value="HisKA"/>
    <property type="match status" value="1"/>
</dbReference>
<dbReference type="RefSeq" id="WP_170254265.1">
    <property type="nucleotide sequence ID" value="NZ_BKAE01000007.1"/>
</dbReference>
<dbReference type="InterPro" id="IPR000700">
    <property type="entry name" value="PAS-assoc_C"/>
</dbReference>
<dbReference type="CDD" id="cd00075">
    <property type="entry name" value="HATPase"/>
    <property type="match status" value="1"/>
</dbReference>
<evidence type="ECO:0000259" key="9">
    <source>
        <dbReference type="PROSITE" id="PS50112"/>
    </source>
</evidence>
<comment type="catalytic activity">
    <reaction evidence="1">
        <text>ATP + protein L-histidine = ADP + protein N-phospho-L-histidine.</text>
        <dbReference type="EC" id="2.7.13.3"/>
    </reaction>
</comment>
<name>A0A1G9Z073_9ACTN</name>
<evidence type="ECO:0000256" key="4">
    <source>
        <dbReference type="ARBA" id="ARBA00022553"/>
    </source>
</evidence>
<keyword evidence="12" id="KW-1185">Reference proteome</keyword>
<dbReference type="InterPro" id="IPR005467">
    <property type="entry name" value="His_kinase_dom"/>
</dbReference>
<evidence type="ECO:0000313" key="12">
    <source>
        <dbReference type="Proteomes" id="UP000199004"/>
    </source>
</evidence>
<dbReference type="Gene3D" id="1.10.287.130">
    <property type="match status" value="1"/>
</dbReference>
<dbReference type="InterPro" id="IPR004358">
    <property type="entry name" value="Sig_transdc_His_kin-like_C"/>
</dbReference>
<dbReference type="EC" id="2.7.13.3" evidence="3"/>
<dbReference type="GO" id="GO:0000155">
    <property type="term" value="F:phosphorelay sensor kinase activity"/>
    <property type="evidence" value="ECO:0007669"/>
    <property type="project" value="InterPro"/>
</dbReference>
<evidence type="ECO:0000256" key="2">
    <source>
        <dbReference type="ARBA" id="ARBA00004236"/>
    </source>
</evidence>
<dbReference type="FunFam" id="3.30.565.10:FF:000006">
    <property type="entry name" value="Sensor histidine kinase WalK"/>
    <property type="match status" value="1"/>
</dbReference>